<protein>
    <submittedName>
        <fullName evidence="2">Uncharacterized protein</fullName>
    </submittedName>
</protein>
<feature type="compositionally biased region" description="Polar residues" evidence="1">
    <location>
        <begin position="93"/>
        <end position="117"/>
    </location>
</feature>
<dbReference type="Proteomes" id="UP001367508">
    <property type="component" value="Unassembled WGS sequence"/>
</dbReference>
<dbReference type="AlphaFoldDB" id="A0AAN9N0I1"/>
<evidence type="ECO:0000256" key="1">
    <source>
        <dbReference type="SAM" id="MobiDB-lite"/>
    </source>
</evidence>
<name>A0AAN9N0I1_CANGL</name>
<organism evidence="2 3">
    <name type="scientific">Canavalia gladiata</name>
    <name type="common">Sword bean</name>
    <name type="synonym">Dolichos gladiatus</name>
    <dbReference type="NCBI Taxonomy" id="3824"/>
    <lineage>
        <taxon>Eukaryota</taxon>
        <taxon>Viridiplantae</taxon>
        <taxon>Streptophyta</taxon>
        <taxon>Embryophyta</taxon>
        <taxon>Tracheophyta</taxon>
        <taxon>Spermatophyta</taxon>
        <taxon>Magnoliopsida</taxon>
        <taxon>eudicotyledons</taxon>
        <taxon>Gunneridae</taxon>
        <taxon>Pentapetalae</taxon>
        <taxon>rosids</taxon>
        <taxon>fabids</taxon>
        <taxon>Fabales</taxon>
        <taxon>Fabaceae</taxon>
        <taxon>Papilionoideae</taxon>
        <taxon>50 kb inversion clade</taxon>
        <taxon>NPAAA clade</taxon>
        <taxon>indigoferoid/millettioid clade</taxon>
        <taxon>Phaseoleae</taxon>
        <taxon>Canavalia</taxon>
    </lineage>
</organism>
<keyword evidence="3" id="KW-1185">Reference proteome</keyword>
<sequence length="117" mass="13252">MMPVRSISRSEANGHRHGKQNRIISLEIISVTQCLSFQHIQKENSIQNDNSDAETRTNQAKKHRISITRSWSSNSVTDPQSNQPLTPEHASKDNNFLGTETSKSRNQISQLLQKTPE</sequence>
<evidence type="ECO:0000313" key="3">
    <source>
        <dbReference type="Proteomes" id="UP001367508"/>
    </source>
</evidence>
<feature type="region of interest" description="Disordered" evidence="1">
    <location>
        <begin position="43"/>
        <end position="117"/>
    </location>
</feature>
<feature type="compositionally biased region" description="Polar residues" evidence="1">
    <location>
        <begin position="67"/>
        <end position="85"/>
    </location>
</feature>
<accession>A0AAN9N0I1</accession>
<reference evidence="2 3" key="1">
    <citation type="submission" date="2024-01" db="EMBL/GenBank/DDBJ databases">
        <title>The genomes of 5 underutilized Papilionoideae crops provide insights into root nodulation and disease resistanc.</title>
        <authorList>
            <person name="Jiang F."/>
        </authorList>
    </citation>
    <scope>NUCLEOTIDE SEQUENCE [LARGE SCALE GENOMIC DNA]</scope>
    <source>
        <strain evidence="2">LVBAO_FW01</strain>
        <tissue evidence="2">Leaves</tissue>
    </source>
</reference>
<dbReference type="EMBL" id="JAYMYQ010000001">
    <property type="protein sequence ID" value="KAK7363356.1"/>
    <property type="molecule type" value="Genomic_DNA"/>
</dbReference>
<gene>
    <name evidence="2" type="ORF">VNO77_05496</name>
</gene>
<proteinExistence type="predicted"/>
<comment type="caution">
    <text evidence="2">The sequence shown here is derived from an EMBL/GenBank/DDBJ whole genome shotgun (WGS) entry which is preliminary data.</text>
</comment>
<feature type="region of interest" description="Disordered" evidence="1">
    <location>
        <begin position="1"/>
        <end position="22"/>
    </location>
</feature>
<evidence type="ECO:0000313" key="2">
    <source>
        <dbReference type="EMBL" id="KAK7363356.1"/>
    </source>
</evidence>